<dbReference type="RefSeq" id="WP_310929903.1">
    <property type="nucleotide sequence ID" value="NZ_JAMQOQ010000005.1"/>
</dbReference>
<dbReference type="Pfam" id="PF24287">
    <property type="entry name" value="DUF7475"/>
    <property type="match status" value="1"/>
</dbReference>
<organism evidence="2 3">
    <name type="scientific">Halogeometricum luteum</name>
    <dbReference type="NCBI Taxonomy" id="2950537"/>
    <lineage>
        <taxon>Archaea</taxon>
        <taxon>Methanobacteriati</taxon>
        <taxon>Methanobacteriota</taxon>
        <taxon>Stenosarchaea group</taxon>
        <taxon>Halobacteria</taxon>
        <taxon>Halobacteriales</taxon>
        <taxon>Haloferacaceae</taxon>
        <taxon>Halogeometricum</taxon>
    </lineage>
</organism>
<feature type="transmembrane region" description="Helical" evidence="1">
    <location>
        <begin position="21"/>
        <end position="40"/>
    </location>
</feature>
<accession>A0ABU2G616</accession>
<dbReference type="Proteomes" id="UP001254813">
    <property type="component" value="Unassembled WGS sequence"/>
</dbReference>
<proteinExistence type="predicted"/>
<feature type="transmembrane region" description="Helical" evidence="1">
    <location>
        <begin position="101"/>
        <end position="122"/>
    </location>
</feature>
<evidence type="ECO:0000313" key="2">
    <source>
        <dbReference type="EMBL" id="MDS0295926.1"/>
    </source>
</evidence>
<reference evidence="2 3" key="1">
    <citation type="submission" date="2022-06" db="EMBL/GenBank/DDBJ databases">
        <title>Halogeometricum sp. a new haloarchaeum isolate from saline soil.</title>
        <authorList>
            <person name="Strakova D."/>
            <person name="Galisteo C."/>
            <person name="Sanchez-Porro C."/>
            <person name="Ventosa A."/>
        </authorList>
    </citation>
    <scope>NUCLEOTIDE SEQUENCE [LARGE SCALE GENOMIC DNA]</scope>
    <source>
        <strain evidence="3">S3BR25-2</strain>
    </source>
</reference>
<evidence type="ECO:0000256" key="1">
    <source>
        <dbReference type="SAM" id="Phobius"/>
    </source>
</evidence>
<keyword evidence="1" id="KW-0472">Membrane</keyword>
<feature type="transmembrane region" description="Helical" evidence="1">
    <location>
        <begin position="52"/>
        <end position="70"/>
    </location>
</feature>
<keyword evidence="1" id="KW-0812">Transmembrane</keyword>
<dbReference type="InterPro" id="IPR055898">
    <property type="entry name" value="DUF7475"/>
</dbReference>
<sequence>MASQSTAASESSLLSLPSNNLAYIGVVATLVSALIHLYLAPTVMGFDPTTGVLFYLNALGWLVGVALFFTRYWRRSLHLVAAGYAVLTIVAYFAMGGPTNPMAIASKVAEAVVALVAGYLYASA</sequence>
<evidence type="ECO:0000313" key="3">
    <source>
        <dbReference type="Proteomes" id="UP001254813"/>
    </source>
</evidence>
<dbReference type="EMBL" id="JAMQOQ010000005">
    <property type="protein sequence ID" value="MDS0295926.1"/>
    <property type="molecule type" value="Genomic_DNA"/>
</dbReference>
<protein>
    <submittedName>
        <fullName evidence="2">Uncharacterized protein</fullName>
    </submittedName>
</protein>
<keyword evidence="1" id="KW-1133">Transmembrane helix</keyword>
<gene>
    <name evidence="2" type="ORF">NDI79_17270</name>
</gene>
<keyword evidence="3" id="KW-1185">Reference proteome</keyword>
<name>A0ABU2G616_9EURY</name>
<comment type="caution">
    <text evidence="2">The sequence shown here is derived from an EMBL/GenBank/DDBJ whole genome shotgun (WGS) entry which is preliminary data.</text>
</comment>
<feature type="transmembrane region" description="Helical" evidence="1">
    <location>
        <begin position="77"/>
        <end position="95"/>
    </location>
</feature>